<dbReference type="Pfam" id="PF21683">
    <property type="entry name" value="GpP-like_1st"/>
    <property type="match status" value="1"/>
</dbReference>
<protein>
    <recommendedName>
        <fullName evidence="1">Baseplate hub protein gp44-like N-terminal domain-containing protein</fullName>
    </recommendedName>
</protein>
<comment type="caution">
    <text evidence="2">The sequence shown here is derived from an EMBL/GenBank/DDBJ whole genome shotgun (WGS) entry which is preliminary data.</text>
</comment>
<reference evidence="2 3" key="1">
    <citation type="submission" date="2020-04" db="EMBL/GenBank/DDBJ databases">
        <title>Paraburkholderia sp. G-4-1-8 isolated from soil.</title>
        <authorList>
            <person name="Dahal R.H."/>
        </authorList>
    </citation>
    <scope>NUCLEOTIDE SEQUENCE [LARGE SCALE GENOMIC DNA]</scope>
    <source>
        <strain evidence="2 3">G-4-1-8</strain>
    </source>
</reference>
<evidence type="ECO:0000313" key="2">
    <source>
        <dbReference type="EMBL" id="NML34198.1"/>
    </source>
</evidence>
<feature type="domain" description="Baseplate hub protein gp44-like N-terminal" evidence="1">
    <location>
        <begin position="9"/>
        <end position="86"/>
    </location>
</feature>
<keyword evidence="3" id="KW-1185">Reference proteome</keyword>
<sequence>MIDDIARIIDRTTIEGWKSLRITRDMECIPAEFDISMTERYSTTTTVMVMEGDSCVVNIGADPVITGYVDHGWNPSATGHAASVDVSQCLYIFPPKGRCASCRNRYSPTSDR</sequence>
<organism evidence="2 3">
    <name type="scientific">Paraburkholderia antibiotica</name>
    <dbReference type="NCBI Taxonomy" id="2728839"/>
    <lineage>
        <taxon>Bacteria</taxon>
        <taxon>Pseudomonadati</taxon>
        <taxon>Pseudomonadota</taxon>
        <taxon>Betaproteobacteria</taxon>
        <taxon>Burkholderiales</taxon>
        <taxon>Burkholderiaceae</taxon>
        <taxon>Paraburkholderia</taxon>
    </lineage>
</organism>
<dbReference type="Gene3D" id="2.30.300.10">
    <property type="entry name" value="Baseplate protein-like domain - beta roll fold"/>
    <property type="match status" value="1"/>
</dbReference>
<dbReference type="InterPro" id="IPR049354">
    <property type="entry name" value="GpP-like_N"/>
</dbReference>
<dbReference type="AlphaFoldDB" id="A0A7Y0A0E7"/>
<dbReference type="Proteomes" id="UP000583127">
    <property type="component" value="Unassembled WGS sequence"/>
</dbReference>
<dbReference type="SUPFAM" id="SSF69279">
    <property type="entry name" value="Phage tail proteins"/>
    <property type="match status" value="1"/>
</dbReference>
<gene>
    <name evidence="2" type="ORF">HHL14_25630</name>
</gene>
<dbReference type="RefSeq" id="WP_169500387.1">
    <property type="nucleotide sequence ID" value="NZ_JABBFZ010000019.1"/>
</dbReference>
<evidence type="ECO:0000259" key="1">
    <source>
        <dbReference type="Pfam" id="PF21683"/>
    </source>
</evidence>
<accession>A0A7Y0A0E7</accession>
<proteinExistence type="predicted"/>
<dbReference type="EMBL" id="JABBFZ010000019">
    <property type="protein sequence ID" value="NML34198.1"/>
    <property type="molecule type" value="Genomic_DNA"/>
</dbReference>
<name>A0A7Y0A0E7_9BURK</name>
<evidence type="ECO:0000313" key="3">
    <source>
        <dbReference type="Proteomes" id="UP000583127"/>
    </source>
</evidence>